<dbReference type="Gene3D" id="1.25.40.290">
    <property type="entry name" value="ARM repeat domains"/>
    <property type="match status" value="1"/>
</dbReference>
<gene>
    <name evidence="1" type="ordered locus">Mnod_5247</name>
</gene>
<dbReference type="STRING" id="460265.Mnod_5247"/>
<evidence type="ECO:0000313" key="1">
    <source>
        <dbReference type="EMBL" id="ACL60093.1"/>
    </source>
</evidence>
<dbReference type="Proteomes" id="UP000008207">
    <property type="component" value="Chromosome"/>
</dbReference>
<dbReference type="AlphaFoldDB" id="B8IL94"/>
<protein>
    <recommendedName>
        <fullName evidence="3">DNA alkylation repair enzyme</fullName>
    </recommendedName>
</protein>
<dbReference type="HOGENOM" id="CLU_088207_0_0_5"/>
<dbReference type="SUPFAM" id="SSF48371">
    <property type="entry name" value="ARM repeat"/>
    <property type="match status" value="1"/>
</dbReference>
<keyword evidence="2" id="KW-1185">Reference proteome</keyword>
<organism evidence="1 2">
    <name type="scientific">Methylobacterium nodulans (strain LMG 21967 / CNCM I-2342 / ORS 2060)</name>
    <dbReference type="NCBI Taxonomy" id="460265"/>
    <lineage>
        <taxon>Bacteria</taxon>
        <taxon>Pseudomonadati</taxon>
        <taxon>Pseudomonadota</taxon>
        <taxon>Alphaproteobacteria</taxon>
        <taxon>Hyphomicrobiales</taxon>
        <taxon>Methylobacteriaceae</taxon>
        <taxon>Methylobacterium</taxon>
    </lineage>
</organism>
<proteinExistence type="predicted"/>
<reference evidence="1 2" key="1">
    <citation type="submission" date="2009-01" db="EMBL/GenBank/DDBJ databases">
        <title>Complete sequence of chromosome of Methylobacterium nodulans ORS 2060.</title>
        <authorList>
            <consortium name="US DOE Joint Genome Institute"/>
            <person name="Lucas S."/>
            <person name="Copeland A."/>
            <person name="Lapidus A."/>
            <person name="Glavina del Rio T."/>
            <person name="Dalin E."/>
            <person name="Tice H."/>
            <person name="Bruce D."/>
            <person name="Goodwin L."/>
            <person name="Pitluck S."/>
            <person name="Sims D."/>
            <person name="Brettin T."/>
            <person name="Detter J.C."/>
            <person name="Han C."/>
            <person name="Larimer F."/>
            <person name="Land M."/>
            <person name="Hauser L."/>
            <person name="Kyrpides N."/>
            <person name="Ivanova N."/>
            <person name="Marx C.J."/>
            <person name="Richardson P."/>
        </authorList>
    </citation>
    <scope>NUCLEOTIDE SEQUENCE [LARGE SCALE GENOMIC DNA]</scope>
    <source>
        <strain evidence="2">LMG 21967 / CNCM I-2342 / ORS 2060</strain>
    </source>
</reference>
<dbReference type="EMBL" id="CP001349">
    <property type="protein sequence ID" value="ACL60093.1"/>
    <property type="molecule type" value="Genomic_DNA"/>
</dbReference>
<dbReference type="Pfam" id="PF08713">
    <property type="entry name" value="DNA_alkylation"/>
    <property type="match status" value="1"/>
</dbReference>
<evidence type="ECO:0008006" key="3">
    <source>
        <dbReference type="Google" id="ProtNLM"/>
    </source>
</evidence>
<name>B8IL94_METNO</name>
<dbReference type="KEGG" id="mno:Mnod_5247"/>
<evidence type="ECO:0000313" key="2">
    <source>
        <dbReference type="Proteomes" id="UP000008207"/>
    </source>
</evidence>
<dbReference type="InterPro" id="IPR014825">
    <property type="entry name" value="DNA_alkylation"/>
</dbReference>
<dbReference type="RefSeq" id="WP_015931703.1">
    <property type="nucleotide sequence ID" value="NC_011894.1"/>
</dbReference>
<dbReference type="OrthoDB" id="9797162at2"/>
<accession>B8IL94</accession>
<dbReference type="eggNOG" id="COG4335">
    <property type="taxonomic scope" value="Bacteria"/>
</dbReference>
<sequence length="259" mass="27977">MSPLPDRLAAIQAGLRETATLAEVLAVDCPALLRAVFPALASECRAEVEALSGSGILARMTAMGHLLLDRLGPAEIALLAAHPSDTVRGWACFMIGARDMPLPERLTAIRPLADDHHFGVREWAWLAVRPAIAADLDAAFAGLTGWTGDPSERIRRFACEATRPRGVWCRHLAALKADPQPGRALLDPLRADPSAYVQNSVGNWLNDAAKTRPDWVRGVIDDWLSGHPAPVTGRIARRALRSIDRITPAEKDPPSCTTC</sequence>
<dbReference type="InterPro" id="IPR016024">
    <property type="entry name" value="ARM-type_fold"/>
</dbReference>